<dbReference type="EMBL" id="LOEE01000019">
    <property type="protein sequence ID" value="KXG77175.1"/>
    <property type="molecule type" value="Genomic_DNA"/>
</dbReference>
<feature type="chain" id="PRO_5007491601" description="DUF4829 domain-containing protein" evidence="1">
    <location>
        <begin position="24"/>
        <end position="164"/>
    </location>
</feature>
<dbReference type="OrthoDB" id="1952902at2"/>
<sequence>MKKVLLLFLALIALMMHVHSIFANERVEHLKTEAKAREFEKEKQIIQHLFAERAVLWNKLYQEPKNLIKYSQKLEEIVAEPLLTFDKKAFQDAVAFPTDLEKIMGVEVFNIENVAYGRTGMEAEIDVLWKMEGLYGNYEEQIRYRVILKKENESWKLSDYTVSQ</sequence>
<dbReference type="RefSeq" id="WP_068555081.1">
    <property type="nucleotide sequence ID" value="NZ_LOEE01000019.1"/>
</dbReference>
<gene>
    <name evidence="2" type="ORF">AN619_07050</name>
</gene>
<keyword evidence="3" id="KW-1185">Reference proteome</keyword>
<organism evidence="2 3">
    <name type="scientific">Thermotalea metallivorans</name>
    <dbReference type="NCBI Taxonomy" id="520762"/>
    <lineage>
        <taxon>Bacteria</taxon>
        <taxon>Bacillati</taxon>
        <taxon>Bacillota</taxon>
        <taxon>Clostridia</taxon>
        <taxon>Peptostreptococcales</taxon>
        <taxon>Thermotaleaceae</taxon>
        <taxon>Thermotalea</taxon>
    </lineage>
</organism>
<evidence type="ECO:0000313" key="2">
    <source>
        <dbReference type="EMBL" id="KXG77175.1"/>
    </source>
</evidence>
<evidence type="ECO:0008006" key="4">
    <source>
        <dbReference type="Google" id="ProtNLM"/>
    </source>
</evidence>
<reference evidence="2 3" key="1">
    <citation type="submission" date="2015-12" db="EMBL/GenBank/DDBJ databases">
        <title>Draft genome sequence of the thermoanaerobe Thermotalea metallivorans, an isolate from the runoff channel of the Great Artesian Basin, Australia.</title>
        <authorList>
            <person name="Patel B.K."/>
        </authorList>
    </citation>
    <scope>NUCLEOTIDE SEQUENCE [LARGE SCALE GENOMIC DNA]</scope>
    <source>
        <strain evidence="2 3">B2-1</strain>
    </source>
</reference>
<accession>A0A140L9F0</accession>
<name>A0A140L9F0_9FIRM</name>
<evidence type="ECO:0000313" key="3">
    <source>
        <dbReference type="Proteomes" id="UP000070456"/>
    </source>
</evidence>
<dbReference type="STRING" id="520762.AN619_07050"/>
<evidence type="ECO:0000256" key="1">
    <source>
        <dbReference type="SAM" id="SignalP"/>
    </source>
</evidence>
<comment type="caution">
    <text evidence="2">The sequence shown here is derived from an EMBL/GenBank/DDBJ whole genome shotgun (WGS) entry which is preliminary data.</text>
</comment>
<keyword evidence="1" id="KW-0732">Signal</keyword>
<dbReference type="AlphaFoldDB" id="A0A140L9F0"/>
<proteinExistence type="predicted"/>
<dbReference type="Proteomes" id="UP000070456">
    <property type="component" value="Unassembled WGS sequence"/>
</dbReference>
<protein>
    <recommendedName>
        <fullName evidence="4">DUF4829 domain-containing protein</fullName>
    </recommendedName>
</protein>
<feature type="signal peptide" evidence="1">
    <location>
        <begin position="1"/>
        <end position="23"/>
    </location>
</feature>